<gene>
    <name evidence="2" type="ORF">G3256_17630</name>
</gene>
<sequence>MTDSFLGPVVSSAHLASGSFAEVSELEYGLILANHAFERWMVRAIAMAGYPELGALDVLVLHSVYHRDRPKKLADICLVLNVEDTHTVNYAIRKLKKAGLVKDGRQGKEKTVATTDRGAETCERYREIREGLLLRAVADLGLEPEQVSRAAGLLRLMSGQYDQAARAATTY</sequence>
<dbReference type="Proteomes" id="UP000503308">
    <property type="component" value="Chromosome"/>
</dbReference>
<dbReference type="Gene3D" id="1.10.10.10">
    <property type="entry name" value="Winged helix-like DNA-binding domain superfamily/Winged helix DNA-binding domain"/>
    <property type="match status" value="1"/>
</dbReference>
<dbReference type="InterPro" id="IPR036388">
    <property type="entry name" value="WH-like_DNA-bd_sf"/>
</dbReference>
<dbReference type="InterPro" id="IPR036390">
    <property type="entry name" value="WH_DNA-bd_sf"/>
</dbReference>
<dbReference type="RefSeq" id="WP_169642078.1">
    <property type="nucleotide sequence ID" value="NZ_CP048788.1"/>
</dbReference>
<feature type="domain" description="HTH marR-type" evidence="1">
    <location>
        <begin position="53"/>
        <end position="118"/>
    </location>
</feature>
<evidence type="ECO:0000259" key="1">
    <source>
        <dbReference type="Pfam" id="PF13463"/>
    </source>
</evidence>
<dbReference type="KEGG" id="rpon:G3256_17630"/>
<evidence type="ECO:0000313" key="3">
    <source>
        <dbReference type="Proteomes" id="UP000503308"/>
    </source>
</evidence>
<dbReference type="GO" id="GO:0003677">
    <property type="term" value="F:DNA binding"/>
    <property type="evidence" value="ECO:0007669"/>
    <property type="project" value="UniProtKB-KW"/>
</dbReference>
<keyword evidence="2" id="KW-0238">DNA-binding</keyword>
<reference evidence="2 3" key="1">
    <citation type="submission" date="2020-02" db="EMBL/GenBank/DDBJ databases">
        <title>Genome sequence of Roseobacter ponti.</title>
        <authorList>
            <person name="Hollensteiner J."/>
            <person name="Schneider D."/>
            <person name="Poehlein A."/>
            <person name="Daniel R."/>
        </authorList>
    </citation>
    <scope>NUCLEOTIDE SEQUENCE [LARGE SCALE GENOMIC DNA]</scope>
    <source>
        <strain evidence="2 3">DSM 106830</strain>
    </source>
</reference>
<dbReference type="AlphaFoldDB" id="A0A858SZE0"/>
<dbReference type="Pfam" id="PF13463">
    <property type="entry name" value="HTH_27"/>
    <property type="match status" value="1"/>
</dbReference>
<dbReference type="SUPFAM" id="SSF46785">
    <property type="entry name" value="Winged helix' DNA-binding domain"/>
    <property type="match status" value="1"/>
</dbReference>
<dbReference type="InterPro" id="IPR014601">
    <property type="entry name" value="Trans_reg_MarR_HTH"/>
</dbReference>
<dbReference type="GO" id="GO:0003700">
    <property type="term" value="F:DNA-binding transcription factor activity"/>
    <property type="evidence" value="ECO:0007669"/>
    <property type="project" value="InterPro"/>
</dbReference>
<proteinExistence type="predicted"/>
<evidence type="ECO:0000313" key="2">
    <source>
        <dbReference type="EMBL" id="QJF52861.1"/>
    </source>
</evidence>
<dbReference type="EMBL" id="CP048788">
    <property type="protein sequence ID" value="QJF52861.1"/>
    <property type="molecule type" value="Genomic_DNA"/>
</dbReference>
<organism evidence="2 3">
    <name type="scientific">Roseobacter ponti</name>
    <dbReference type="NCBI Taxonomy" id="1891787"/>
    <lineage>
        <taxon>Bacteria</taxon>
        <taxon>Pseudomonadati</taxon>
        <taxon>Pseudomonadota</taxon>
        <taxon>Alphaproteobacteria</taxon>
        <taxon>Rhodobacterales</taxon>
        <taxon>Roseobacteraceae</taxon>
        <taxon>Roseobacter</taxon>
    </lineage>
</organism>
<dbReference type="InterPro" id="IPR000835">
    <property type="entry name" value="HTH_MarR-typ"/>
</dbReference>
<protein>
    <submittedName>
        <fullName evidence="2">Winged helix DNA-binding protein</fullName>
    </submittedName>
</protein>
<name>A0A858SZE0_9RHOB</name>
<dbReference type="PIRSF" id="PIRSF036158">
    <property type="entry name" value="UCP036158_MarR"/>
    <property type="match status" value="1"/>
</dbReference>
<accession>A0A858SZE0</accession>
<keyword evidence="3" id="KW-1185">Reference proteome</keyword>